<gene>
    <name evidence="4" type="ORF">BOH78_4239</name>
    <name evidence="2" type="ORF">C5L36_0A01520</name>
    <name evidence="3" type="ORF">JL09_g921</name>
</gene>
<reference evidence="6" key="3">
    <citation type="journal article" date="2017" name="Genome Announc.">
        <title>Genome sequences of Cyberlindnera fabianii 65, Pichia kudriavzevii 129, and Saccharomyces cerevisiae 131 isolated from fermented masau fruits in Zimbabwe.</title>
        <authorList>
            <person name="van Rijswijck I.M.H."/>
            <person name="Derks M.F.L."/>
            <person name="Abee T."/>
            <person name="de Ridder D."/>
            <person name="Smid E.J."/>
        </authorList>
    </citation>
    <scope>NUCLEOTIDE SEQUENCE [LARGE SCALE GENOMIC DNA]</scope>
    <source>
        <strain evidence="6">129</strain>
    </source>
</reference>
<accession>A0A099P6J9</accession>
<dbReference type="GO" id="GO:0031417">
    <property type="term" value="C:NatC complex"/>
    <property type="evidence" value="ECO:0007669"/>
    <property type="project" value="InterPro"/>
</dbReference>
<dbReference type="STRING" id="4909.A0A099P6J9"/>
<dbReference type="EMBL" id="CP028773">
    <property type="protein sequence ID" value="AWU73546.1"/>
    <property type="molecule type" value="Genomic_DNA"/>
</dbReference>
<reference evidence="4" key="4">
    <citation type="submission" date="2017-01" db="EMBL/GenBank/DDBJ databases">
        <authorList>
            <person name="Mah S.A."/>
            <person name="Swanson W.J."/>
            <person name="Moy G.W."/>
            <person name="Vacquier V.D."/>
        </authorList>
    </citation>
    <scope>NUCLEOTIDE SEQUENCE [LARGE SCALE GENOMIC DNA]</scope>
    <source>
        <strain evidence="4">129</strain>
    </source>
</reference>
<evidence type="ECO:0000313" key="7">
    <source>
        <dbReference type="Proteomes" id="UP000249293"/>
    </source>
</evidence>
<dbReference type="VEuPathDB" id="FungiDB:C5L36_0A01520"/>
<organism evidence="3 5">
    <name type="scientific">Pichia kudriavzevii</name>
    <name type="common">Yeast</name>
    <name type="synonym">Issatchenkia orientalis</name>
    <dbReference type="NCBI Taxonomy" id="4909"/>
    <lineage>
        <taxon>Eukaryota</taxon>
        <taxon>Fungi</taxon>
        <taxon>Dikarya</taxon>
        <taxon>Ascomycota</taxon>
        <taxon>Saccharomycotina</taxon>
        <taxon>Pichiomycetes</taxon>
        <taxon>Pichiales</taxon>
        <taxon>Pichiaceae</taxon>
        <taxon>Pichia</taxon>
    </lineage>
</organism>
<evidence type="ECO:0000313" key="3">
    <source>
        <dbReference type="EMBL" id="KGK39869.1"/>
    </source>
</evidence>
<reference evidence="3" key="2">
    <citation type="submission" date="2014-08" db="EMBL/GenBank/DDBJ databases">
        <title>Exploiting Issatchenkia orientalis SD108 for Succinic Acid Production.</title>
        <authorList>
            <person name="Xiao H."/>
            <person name="Shao Z."/>
            <person name="Jiang Y."/>
            <person name="Dole S."/>
            <person name="Zhao H."/>
        </authorList>
    </citation>
    <scope>NUCLEOTIDE SEQUENCE [LARGE SCALE GENOMIC DNA]</scope>
    <source>
        <strain evidence="3">SD108</strain>
    </source>
</reference>
<feature type="domain" description="NAA35-like N-terminal" evidence="1">
    <location>
        <begin position="38"/>
        <end position="193"/>
    </location>
</feature>
<dbReference type="InterPro" id="IPR007244">
    <property type="entry name" value="Naa35_N"/>
</dbReference>
<dbReference type="PANTHER" id="PTHR21373:SF0">
    <property type="entry name" value="N-ALPHA-ACETYLTRANSFERASE 35, NATC AUXILIARY SUBUNIT"/>
    <property type="match status" value="1"/>
</dbReference>
<dbReference type="Proteomes" id="UP000189274">
    <property type="component" value="Unassembled WGS sequence"/>
</dbReference>
<dbReference type="GO" id="GO:0016740">
    <property type="term" value="F:transferase activity"/>
    <property type="evidence" value="ECO:0007669"/>
    <property type="project" value="UniProtKB-KW"/>
</dbReference>
<proteinExistence type="predicted"/>
<dbReference type="PANTHER" id="PTHR21373">
    <property type="entry name" value="GLUCOSE REPRESSIBLE PROTEIN MAK10"/>
    <property type="match status" value="1"/>
</dbReference>
<dbReference type="InterPro" id="IPR057983">
    <property type="entry name" value="NAA35-like_N"/>
</dbReference>
<evidence type="ECO:0000259" key="1">
    <source>
        <dbReference type="Pfam" id="PF04112"/>
    </source>
</evidence>
<dbReference type="EMBL" id="JQFK01000005">
    <property type="protein sequence ID" value="KGK39869.1"/>
    <property type="molecule type" value="Genomic_DNA"/>
</dbReference>
<dbReference type="EMBL" id="MQVM01000028">
    <property type="protein sequence ID" value="ONH71805.1"/>
    <property type="molecule type" value="Genomic_DNA"/>
</dbReference>
<dbReference type="Pfam" id="PF04112">
    <property type="entry name" value="Mak10"/>
    <property type="match status" value="1"/>
</dbReference>
<keyword evidence="7" id="KW-1185">Reference proteome</keyword>
<name>A0A099P6J9_PICKU</name>
<reference evidence="5" key="1">
    <citation type="journal article" date="2014" name="Microb. Cell Fact.">
        <title>Exploiting Issatchenkia orientalis SD108 for succinic acid production.</title>
        <authorList>
            <person name="Xiao H."/>
            <person name="Shao Z."/>
            <person name="Jiang Y."/>
            <person name="Dole S."/>
            <person name="Zhao H."/>
        </authorList>
    </citation>
    <scope>NUCLEOTIDE SEQUENCE [LARGE SCALE GENOMIC DNA]</scope>
    <source>
        <strain evidence="5">SD108</strain>
    </source>
</reference>
<dbReference type="Proteomes" id="UP000249293">
    <property type="component" value="Chromosome 1"/>
</dbReference>
<evidence type="ECO:0000313" key="2">
    <source>
        <dbReference type="EMBL" id="AWU73546.1"/>
    </source>
</evidence>
<dbReference type="OrthoDB" id="269405at2759"/>
<protein>
    <submittedName>
        <fullName evidence="4">N-alpha-acetyltransferase, 35 NatC auxiliary subunit</fullName>
    </submittedName>
</protein>
<evidence type="ECO:0000313" key="5">
    <source>
        <dbReference type="Proteomes" id="UP000029867"/>
    </source>
</evidence>
<evidence type="ECO:0000313" key="4">
    <source>
        <dbReference type="EMBL" id="ONH71805.1"/>
    </source>
</evidence>
<keyword evidence="4" id="KW-0808">Transferase</keyword>
<evidence type="ECO:0000313" key="6">
    <source>
        <dbReference type="Proteomes" id="UP000189274"/>
    </source>
</evidence>
<reference evidence="2 7" key="5">
    <citation type="submission" date="2018-06" db="EMBL/GenBank/DDBJ databases">
        <title>Population genomics shows no distinction between pathogenic Candida krusei and environmental Pichia kudriavzevii: One species, four names.</title>
        <authorList>
            <person name="Douglass A.P."/>
            <person name="Offei B."/>
            <person name="Braun-Galleani S."/>
            <person name="Coughlan A.Y."/>
            <person name="Martos A."/>
            <person name="Ortiz-Merino R.A."/>
            <person name="Byrne K.P."/>
            <person name="Wolfe K.H."/>
        </authorList>
    </citation>
    <scope>NUCLEOTIDE SEQUENCE [LARGE SCALE GENOMIC DNA]</scope>
    <source>
        <strain evidence="2 7">CBS573</strain>
    </source>
</reference>
<dbReference type="eggNOG" id="KOG2343">
    <property type="taxonomic scope" value="Eukaryota"/>
</dbReference>
<dbReference type="Proteomes" id="UP000029867">
    <property type="component" value="Unassembled WGS sequence"/>
</dbReference>
<dbReference type="HOGENOM" id="CLU_022669_1_0_1"/>
<dbReference type="AlphaFoldDB" id="A0A099P6J9"/>
<sequence>MSELVPPLEDLDINRKRQDFVDITDKFFELTNEIQYSHIVKSKEFPLLHGTHALEILNPRLDTFLLEEVIYDISDSANELTLEETTAIIGNLLKSLTSWMGQNVSIPNSILSCEYISQILEIYTKDISLERVLTKFKSGSLNEIIIKFSILLISTVRFILALAMKSQIYEEEDLNTSTMNLNWLYELSPNEIIKHSLVSPKTWKSIQENVEENDDIKTKHISLLKNAFTILQSINSLESIYQWDINLFHLKSSHDLTSKLGNKLTQLENVVEKLNEFESIDIDGIHVPRNCFNANSQIKFDNQAPPKVLPVVSSSWSDCTLNLIQLFNDCSDVLKTVQASNSLEFMEWLKYLENKRNNNDANEINGLHIFSRVLFFSFINSNNQQQEQDFVFRDKNLRFKDLFYSYMKELLLDGSKIDLEFQKRIKNVDAMQQIEYYLETVSLLFKESLFLPTLNPSRQRQFKCKELRYWNMRQVETGQLEDYFRQIHFYTPSERYYPLTSVIIFFKLKCILEVILKSIELNLFKDIREYVSVYYQVIVLVYHLNHHLDNMLGIANKSKKSKLSLYLLYLKNEYNMIYQLSILKAKGYELMTYLGFYYLPKNLIHQLSNREDLLYNLQWRQFNNITDPEMLSYQDFKSRLQVNEKVYQNDFANYIESLNGEAKLLVGEFNKSFKFLNILLDKLDWFHELKSIKRLEFENLHGEIHKTKTDIENLIRFAKSSESIAGHTIKISKLGRHCYFPGFEIIEKTNN</sequence>